<dbReference type="EMBL" id="CP124755">
    <property type="protein sequence ID" value="WGZ89845.1"/>
    <property type="molecule type" value="Genomic_DNA"/>
</dbReference>
<dbReference type="Pfam" id="PF13671">
    <property type="entry name" value="AAA_33"/>
    <property type="match status" value="1"/>
</dbReference>
<dbReference type="SUPFAM" id="SSF109604">
    <property type="entry name" value="HD-domain/PDEase-like"/>
    <property type="match status" value="1"/>
</dbReference>
<dbReference type="InterPro" id="IPR027417">
    <property type="entry name" value="P-loop_NTPase"/>
</dbReference>
<dbReference type="Proteomes" id="UP001300672">
    <property type="component" value="Chromosome"/>
</dbReference>
<feature type="domain" description="HD" evidence="2">
    <location>
        <begin position="66"/>
        <end position="150"/>
    </location>
</feature>
<dbReference type="PANTHER" id="PTHR47545:SF1">
    <property type="entry name" value="MULTIFUNCTIONAL CCA PROTEIN"/>
    <property type="match status" value="1"/>
</dbReference>
<dbReference type="PANTHER" id="PTHR47545">
    <property type="entry name" value="MULTIFUNCTIONAL CCA PROTEIN"/>
    <property type="match status" value="1"/>
</dbReference>
<dbReference type="CDD" id="cd00077">
    <property type="entry name" value="HDc"/>
    <property type="match status" value="1"/>
</dbReference>
<evidence type="ECO:0000313" key="3">
    <source>
        <dbReference type="EMBL" id="WGZ89845.1"/>
    </source>
</evidence>
<dbReference type="Pfam" id="PF01966">
    <property type="entry name" value="HD"/>
    <property type="match status" value="1"/>
</dbReference>
<proteinExistence type="predicted"/>
<reference evidence="3" key="1">
    <citation type="journal article" date="2023" name="Int. J. Mol. Sci.">
        <title>Metagenomics Revealed a New Genus 'Candidatus Thiocaldithrix dubininis' gen. nov., sp. nov. and a New Species 'Candidatus Thiothrix putei' sp. nov. in the Family Thiotrichaceae, Some Members of Which Have Traits of Both Na+- and H+-Motive Energetics.</title>
        <authorList>
            <person name="Ravin N.V."/>
            <person name="Muntyan M.S."/>
            <person name="Smolyakov D.D."/>
            <person name="Rudenko T.S."/>
            <person name="Beletsky A.V."/>
            <person name="Mardanov A.V."/>
            <person name="Grabovich M.Y."/>
        </authorList>
    </citation>
    <scope>NUCLEOTIDE SEQUENCE</scope>
    <source>
        <strain evidence="3">GKL-01</strain>
    </source>
</reference>
<dbReference type="KEGG" id="tdu:QJT80_10055"/>
<dbReference type="Gene3D" id="3.40.50.300">
    <property type="entry name" value="P-loop containing nucleotide triphosphate hydrolases"/>
    <property type="match status" value="1"/>
</dbReference>
<evidence type="ECO:0000259" key="2">
    <source>
        <dbReference type="Pfam" id="PF01966"/>
    </source>
</evidence>
<organism evidence="3">
    <name type="scientific">Candidatus Thiocaldithrix dubininis</name>
    <dbReference type="NCBI Taxonomy" id="3080823"/>
    <lineage>
        <taxon>Bacteria</taxon>
        <taxon>Pseudomonadati</taxon>
        <taxon>Pseudomonadota</taxon>
        <taxon>Gammaproteobacteria</taxon>
        <taxon>Thiotrichales</taxon>
        <taxon>Thiotrichaceae</taxon>
        <taxon>Candidatus Thiocaldithrix</taxon>
    </lineage>
</organism>
<dbReference type="AlphaFoldDB" id="A0AA95H4Z1"/>
<sequence length="428" mass="48496">MNKQQKQWLASLAQTATPTMQEALQYLGSELAWLHELAATPQDPEWHAEGNVLIHNDMLLSELYQLLQTQATHIQGDRRQALILGAMLHDIAKPKQTRVAEVQGIERIISPQHEAVGRSYLAFKMLEWGLSFASYWMVLNLVGEHHIPKLLVAKDKPAAAYYRLARQADMELLYWLEVADMRGRICADTELQLLYLDEFRTLAQQYGVWQQPLDMQALLAEHLRSLPRQAQTYVYASALYQLEQGLIYQAEEALATTYAHRTQHAHLVMVCGVSGSGKSTWLQQHYPDYEVVSLDDLREALNGDRADQAQVGQIRQATKEQLKAALRQKRGVVWDATNLRVDFRHAITELGRDYHALVTLVLFLLPEAQIEAQNRARSHAIPTAVLAKQLASFQFPSLEEAHHFIVVGTGGRVLWQSGIDTEVLPCTL</sequence>
<dbReference type="GO" id="GO:0000166">
    <property type="term" value="F:nucleotide binding"/>
    <property type="evidence" value="ECO:0007669"/>
    <property type="project" value="UniProtKB-KW"/>
</dbReference>
<dbReference type="InterPro" id="IPR006674">
    <property type="entry name" value="HD_domain"/>
</dbReference>
<evidence type="ECO:0000256" key="1">
    <source>
        <dbReference type="ARBA" id="ARBA00022741"/>
    </source>
</evidence>
<protein>
    <submittedName>
        <fullName evidence="3">AAA family ATPase</fullName>
    </submittedName>
</protein>
<accession>A0AA95H4Z1</accession>
<dbReference type="Gene3D" id="1.10.3210.10">
    <property type="entry name" value="Hypothetical protein af1432"/>
    <property type="match status" value="1"/>
</dbReference>
<dbReference type="InterPro" id="IPR050124">
    <property type="entry name" value="tRNA_CCA-adding_enzyme"/>
</dbReference>
<reference evidence="3" key="2">
    <citation type="submission" date="2023-04" db="EMBL/GenBank/DDBJ databases">
        <authorList>
            <person name="Beletskiy A.V."/>
            <person name="Mardanov A.V."/>
            <person name="Ravin N.V."/>
        </authorList>
    </citation>
    <scope>NUCLEOTIDE SEQUENCE</scope>
    <source>
        <strain evidence="3">GKL-01</strain>
    </source>
</reference>
<dbReference type="SUPFAM" id="SSF52540">
    <property type="entry name" value="P-loop containing nucleoside triphosphate hydrolases"/>
    <property type="match status" value="1"/>
</dbReference>
<gene>
    <name evidence="3" type="ORF">QJT80_10055</name>
</gene>
<dbReference type="InterPro" id="IPR003607">
    <property type="entry name" value="HD/PDEase_dom"/>
</dbReference>
<keyword evidence="1" id="KW-0547">Nucleotide-binding</keyword>
<name>A0AA95H4Z1_9GAMM</name>